<dbReference type="InterPro" id="IPR036390">
    <property type="entry name" value="WH_DNA-bd_sf"/>
</dbReference>
<evidence type="ECO:0000313" key="2">
    <source>
        <dbReference type="EMBL" id="PSN90731.1"/>
    </source>
</evidence>
<dbReference type="AlphaFoldDB" id="A0A2R6AWG0"/>
<dbReference type="SUPFAM" id="SSF46785">
    <property type="entry name" value="Winged helix' DNA-binding domain"/>
    <property type="match status" value="1"/>
</dbReference>
<dbReference type="EMBL" id="NEXE01000049">
    <property type="protein sequence ID" value="PSN90731.1"/>
    <property type="molecule type" value="Genomic_DNA"/>
</dbReference>
<dbReference type="Proteomes" id="UP000240322">
    <property type="component" value="Unassembled WGS sequence"/>
</dbReference>
<comment type="caution">
    <text evidence="2">The sequence shown here is derived from an EMBL/GenBank/DDBJ whole genome shotgun (WGS) entry which is preliminary data.</text>
</comment>
<evidence type="ECO:0000313" key="3">
    <source>
        <dbReference type="Proteomes" id="UP000240322"/>
    </source>
</evidence>
<accession>A0A2R6AWG0</accession>
<proteinExistence type="predicted"/>
<protein>
    <recommendedName>
        <fullName evidence="1">HTH marR-type domain-containing protein</fullName>
    </recommendedName>
</protein>
<dbReference type="SMART" id="SM00347">
    <property type="entry name" value="HTH_MARR"/>
    <property type="match status" value="1"/>
</dbReference>
<dbReference type="GO" id="GO:0003700">
    <property type="term" value="F:DNA-binding transcription factor activity"/>
    <property type="evidence" value="ECO:0007669"/>
    <property type="project" value="InterPro"/>
</dbReference>
<evidence type="ECO:0000259" key="1">
    <source>
        <dbReference type="SMART" id="SM00347"/>
    </source>
</evidence>
<dbReference type="InterPro" id="IPR000835">
    <property type="entry name" value="HTH_MarR-typ"/>
</dbReference>
<feature type="domain" description="HTH marR-type" evidence="1">
    <location>
        <begin position="10"/>
        <end position="114"/>
    </location>
</feature>
<sequence>MSIEGLFDVKRFGEGRLDSKDRRILEALYESGDLKFNELAKRVRSEVSRATLVGRLEKLVRLGYLQRKKVEADRRSVIITLNPLAYMLMFTLEQTRSRVRTLRVEIEKLKPTEVPEDELIAFLKDASRKLSSAYSMTTNIALLFGVEAATEVFLPMLIEEYRGLAQTLTRLFTQSPNIAHSYLSSVLTNESLNQFRELKLSLEKKGLREYAKTVELFTKQYNPK</sequence>
<reference evidence="2 3" key="1">
    <citation type="submission" date="2017-04" db="EMBL/GenBank/DDBJ databases">
        <title>Novel microbial lineages endemic to geothermal iron-oxide mats fill important gaps in the evolutionary history of Archaea.</title>
        <authorList>
            <person name="Jay Z.J."/>
            <person name="Beam J.P."/>
            <person name="Dlakic M."/>
            <person name="Rusch D.B."/>
            <person name="Kozubal M.A."/>
            <person name="Inskeep W.P."/>
        </authorList>
    </citation>
    <scope>NUCLEOTIDE SEQUENCE [LARGE SCALE GENOMIC DNA]</scope>
    <source>
        <strain evidence="2">OSP_D</strain>
    </source>
</reference>
<organism evidence="2 3">
    <name type="scientific">Candidatus Marsarchaeota G2 archaeon OSP_D</name>
    <dbReference type="NCBI Taxonomy" id="1978157"/>
    <lineage>
        <taxon>Archaea</taxon>
        <taxon>Candidatus Marsarchaeota</taxon>
        <taxon>Candidatus Marsarchaeota group 2</taxon>
    </lineage>
</organism>
<dbReference type="InterPro" id="IPR036388">
    <property type="entry name" value="WH-like_DNA-bd_sf"/>
</dbReference>
<dbReference type="Pfam" id="PF01047">
    <property type="entry name" value="MarR"/>
    <property type="match status" value="1"/>
</dbReference>
<dbReference type="Gene3D" id="1.10.10.10">
    <property type="entry name" value="Winged helix-like DNA-binding domain superfamily/Winged helix DNA-binding domain"/>
    <property type="match status" value="1"/>
</dbReference>
<name>A0A2R6AWG0_9ARCH</name>
<gene>
    <name evidence="2" type="ORF">B9Q03_06100</name>
</gene>